<name>A0AAV2ZTN1_PYXAD</name>
<dbReference type="PANTHER" id="PTHR15462:SF9">
    <property type="entry name" value="SERINE PROTEASE"/>
    <property type="match status" value="1"/>
</dbReference>
<dbReference type="GO" id="GO:0006508">
    <property type="term" value="P:proteolysis"/>
    <property type="evidence" value="ECO:0007669"/>
    <property type="project" value="UniProtKB-KW"/>
</dbReference>
<evidence type="ECO:0000256" key="2">
    <source>
        <dbReference type="ARBA" id="ARBA00008764"/>
    </source>
</evidence>
<dbReference type="Pfam" id="PF00089">
    <property type="entry name" value="Trypsin"/>
    <property type="match status" value="1"/>
</dbReference>
<accession>A0AAV2ZTN1</accession>
<sequence>MATCNPPIIELAARHVLPLTPSHFTANGTPELTTVCGERCTLRESQPEPFGEDHRLDYETVYSNGSRMLTTMSVRVPGGNGGLSGERNVKFRRSRRQIYGPDVRFSISRPFLRDFPFAAAVRVSTGCTGVLVTDRHVLTAAHCIHDGQDYVQGARKLRVGFLRPGARPTLQWVRVKNTRIPRAWIGAPTEYSMDYDYTLLELRRAQPHPYMHIAASPPLQDLAGKRVHFSGFDSDRPGELVYRSCKVQEQTTHLLYQHCDARPGASGSGVYGRLRQGGRWKRKVIGVFSGHQWVEVSGEPREYNVAVRLTPLKYAQICYWIRKTNGSCHDE</sequence>
<evidence type="ECO:0000256" key="4">
    <source>
        <dbReference type="ARBA" id="ARBA00022729"/>
    </source>
</evidence>
<reference evidence="9" key="1">
    <citation type="thesis" date="2020" institute="ProQuest LLC" country="789 East Eisenhower Parkway, Ann Arbor, MI, USA">
        <title>Comparative Genomics and Chromosome Evolution.</title>
        <authorList>
            <person name="Mudd A.B."/>
        </authorList>
    </citation>
    <scope>NUCLEOTIDE SEQUENCE</scope>
    <source>
        <strain evidence="9">1538</strain>
        <tissue evidence="9">Blood</tissue>
    </source>
</reference>
<dbReference type="Proteomes" id="UP001181693">
    <property type="component" value="Unassembled WGS sequence"/>
</dbReference>
<dbReference type="Gene3D" id="2.40.10.10">
    <property type="entry name" value="Trypsin-like serine proteases"/>
    <property type="match status" value="2"/>
</dbReference>
<dbReference type="EC" id="3.4.21.-" evidence="7"/>
<keyword evidence="10" id="KW-1185">Reference proteome</keyword>
<dbReference type="InterPro" id="IPR008256">
    <property type="entry name" value="Peptidase_S1B"/>
</dbReference>
<comment type="similarity">
    <text evidence="2 7">Belongs to the peptidase S1B family.</text>
</comment>
<dbReference type="SMART" id="SM00020">
    <property type="entry name" value="Tryp_SPc"/>
    <property type="match status" value="1"/>
</dbReference>
<dbReference type="InterPro" id="IPR018114">
    <property type="entry name" value="TRYPSIN_HIS"/>
</dbReference>
<dbReference type="InterPro" id="IPR001254">
    <property type="entry name" value="Trypsin_dom"/>
</dbReference>
<gene>
    <name evidence="9" type="ORF">GDO54_018352</name>
</gene>
<evidence type="ECO:0000256" key="3">
    <source>
        <dbReference type="ARBA" id="ARBA00022670"/>
    </source>
</evidence>
<dbReference type="PANTHER" id="PTHR15462">
    <property type="entry name" value="SERINE PROTEASE"/>
    <property type="match status" value="1"/>
</dbReference>
<evidence type="ECO:0000256" key="7">
    <source>
        <dbReference type="RuleBase" id="RU004296"/>
    </source>
</evidence>
<evidence type="ECO:0000256" key="6">
    <source>
        <dbReference type="ARBA" id="ARBA00022825"/>
    </source>
</evidence>
<dbReference type="InterPro" id="IPR043504">
    <property type="entry name" value="Peptidase_S1_PA_chymotrypsin"/>
</dbReference>
<feature type="domain" description="Peptidase S1" evidence="8">
    <location>
        <begin position="105"/>
        <end position="321"/>
    </location>
</feature>
<keyword evidence="3 7" id="KW-0645">Protease</keyword>
<protein>
    <recommendedName>
        <fullName evidence="7">Serine protease</fullName>
        <ecNumber evidence="7">3.4.21.-</ecNumber>
    </recommendedName>
</protein>
<dbReference type="PROSITE" id="PS00134">
    <property type="entry name" value="TRYPSIN_HIS"/>
    <property type="match status" value="1"/>
</dbReference>
<dbReference type="PRINTS" id="PR00839">
    <property type="entry name" value="V8PROTEASE"/>
</dbReference>
<dbReference type="InterPro" id="IPR009003">
    <property type="entry name" value="Peptidase_S1_PA"/>
</dbReference>
<dbReference type="SUPFAM" id="SSF50494">
    <property type="entry name" value="Trypsin-like serine proteases"/>
    <property type="match status" value="1"/>
</dbReference>
<evidence type="ECO:0000313" key="10">
    <source>
        <dbReference type="Proteomes" id="UP001181693"/>
    </source>
</evidence>
<evidence type="ECO:0000256" key="5">
    <source>
        <dbReference type="ARBA" id="ARBA00022801"/>
    </source>
</evidence>
<comment type="caution">
    <text evidence="9">The sequence shown here is derived from an EMBL/GenBank/DDBJ whole genome shotgun (WGS) entry which is preliminary data.</text>
</comment>
<dbReference type="InterPro" id="IPR050966">
    <property type="entry name" value="Glutamyl_endopeptidase"/>
</dbReference>
<organism evidence="9 10">
    <name type="scientific">Pyxicephalus adspersus</name>
    <name type="common">African bullfrog</name>
    <dbReference type="NCBI Taxonomy" id="30357"/>
    <lineage>
        <taxon>Eukaryota</taxon>
        <taxon>Metazoa</taxon>
        <taxon>Chordata</taxon>
        <taxon>Craniata</taxon>
        <taxon>Vertebrata</taxon>
        <taxon>Euteleostomi</taxon>
        <taxon>Amphibia</taxon>
        <taxon>Batrachia</taxon>
        <taxon>Anura</taxon>
        <taxon>Neobatrachia</taxon>
        <taxon>Ranoidea</taxon>
        <taxon>Pyxicephalidae</taxon>
        <taxon>Pyxicephalinae</taxon>
        <taxon>Pyxicephalus</taxon>
    </lineage>
</organism>
<evidence type="ECO:0000259" key="8">
    <source>
        <dbReference type="SMART" id="SM00020"/>
    </source>
</evidence>
<comment type="similarity">
    <text evidence="1">Belongs to the peptidase S1 family.</text>
</comment>
<keyword evidence="6 7" id="KW-0720">Serine protease</keyword>
<proteinExistence type="inferred from homology"/>
<evidence type="ECO:0000313" key="9">
    <source>
        <dbReference type="EMBL" id="DBA21751.1"/>
    </source>
</evidence>
<dbReference type="AlphaFoldDB" id="A0AAV2ZTN1"/>
<evidence type="ECO:0000256" key="1">
    <source>
        <dbReference type="ARBA" id="ARBA00007664"/>
    </source>
</evidence>
<dbReference type="GO" id="GO:0004252">
    <property type="term" value="F:serine-type endopeptidase activity"/>
    <property type="evidence" value="ECO:0007669"/>
    <property type="project" value="InterPro"/>
</dbReference>
<keyword evidence="4" id="KW-0732">Signal</keyword>
<keyword evidence="5 7" id="KW-0378">Hydrolase</keyword>
<dbReference type="EMBL" id="DYDO01000007">
    <property type="protein sequence ID" value="DBA21751.1"/>
    <property type="molecule type" value="Genomic_DNA"/>
</dbReference>